<evidence type="ECO:0008006" key="4">
    <source>
        <dbReference type="Google" id="ProtNLM"/>
    </source>
</evidence>
<keyword evidence="1" id="KW-0732">Signal</keyword>
<dbReference type="InterPro" id="IPR023614">
    <property type="entry name" value="Porin_dom_sf"/>
</dbReference>
<reference evidence="3" key="1">
    <citation type="journal article" date="2022" name="Int. J. Syst. Evol. Microbiol.">
        <title>Anaeromyxobacter oryzae sp. nov., Anaeromyxobacter diazotrophicus sp. nov. and Anaeromyxobacter paludicola sp. nov., isolated from paddy soils.</title>
        <authorList>
            <person name="Itoh H."/>
            <person name="Xu Z."/>
            <person name="Mise K."/>
            <person name="Masuda Y."/>
            <person name="Ushijima N."/>
            <person name="Hayakawa C."/>
            <person name="Shiratori Y."/>
            <person name="Senoo K."/>
        </authorList>
    </citation>
    <scope>NUCLEOTIDE SEQUENCE [LARGE SCALE GENOMIC DNA]</scope>
    <source>
        <strain evidence="3">Red232</strain>
    </source>
</reference>
<evidence type="ECO:0000256" key="1">
    <source>
        <dbReference type="SAM" id="SignalP"/>
    </source>
</evidence>
<dbReference type="SUPFAM" id="SSF56935">
    <property type="entry name" value="Porins"/>
    <property type="match status" value="1"/>
</dbReference>
<feature type="signal peptide" evidence="1">
    <location>
        <begin position="1"/>
        <end position="24"/>
    </location>
</feature>
<gene>
    <name evidence="2" type="ORF">AMOR_36080</name>
</gene>
<dbReference type="RefSeq" id="WP_248353038.1">
    <property type="nucleotide sequence ID" value="NZ_AP025591.1"/>
</dbReference>
<evidence type="ECO:0000313" key="2">
    <source>
        <dbReference type="EMBL" id="BDG04612.1"/>
    </source>
</evidence>
<feature type="chain" id="PRO_5047125880" description="Cytochrome c domain-containing protein" evidence="1">
    <location>
        <begin position="25"/>
        <end position="376"/>
    </location>
</feature>
<accession>A0ABM7WYL0</accession>
<dbReference type="Proteomes" id="UP001162891">
    <property type="component" value="Chromosome"/>
</dbReference>
<dbReference type="EMBL" id="AP025591">
    <property type="protein sequence ID" value="BDG04612.1"/>
    <property type="molecule type" value="Genomic_DNA"/>
</dbReference>
<evidence type="ECO:0000313" key="3">
    <source>
        <dbReference type="Proteomes" id="UP001162891"/>
    </source>
</evidence>
<organism evidence="2 3">
    <name type="scientific">Anaeromyxobacter oryzae</name>
    <dbReference type="NCBI Taxonomy" id="2918170"/>
    <lineage>
        <taxon>Bacteria</taxon>
        <taxon>Pseudomonadati</taxon>
        <taxon>Myxococcota</taxon>
        <taxon>Myxococcia</taxon>
        <taxon>Myxococcales</taxon>
        <taxon>Cystobacterineae</taxon>
        <taxon>Anaeromyxobacteraceae</taxon>
        <taxon>Anaeromyxobacter</taxon>
    </lineage>
</organism>
<name>A0ABM7WYL0_9BACT</name>
<dbReference type="Gene3D" id="2.40.160.10">
    <property type="entry name" value="Porin"/>
    <property type="match status" value="1"/>
</dbReference>
<proteinExistence type="predicted"/>
<sequence>MTEIRIRLAVAALLAVAAAPAARAKDSNVQVSGSVYVDYWGIPDQTARTRAPDGIGPEASLKVGVDIHDDLSFSAKACATCHGFELEHAYLDWQPKSWFNVQFGRIPVPFGEYAQRVDPSGHRTASAPLIYDMGRMAYGERTAMNLGVIPQPYTDTGALLYGVAWLGSKLQVWYGAYAVAGLKGSNDLDWMAMRASPYTDNNNEPAGGGRMAVTYASDGDSFIGDISLGGSFTAGRYDKAAKLAYVMWGADATMKLGPFTMRGEYATRRTDLDPNATYRYDMIDDWFDKQGWYAELEHPLGGHLNVVYRYDELRRNGMPLPGSSAQLSTDSRIVRYTGGLMITPAQAVYIKASWEYWQPTDFGAFQSWHVGFGGAF</sequence>
<protein>
    <recommendedName>
        <fullName evidence="4">Cytochrome c domain-containing protein</fullName>
    </recommendedName>
</protein>
<keyword evidence="3" id="KW-1185">Reference proteome</keyword>